<dbReference type="RefSeq" id="WP_040375921.1">
    <property type="nucleotide sequence ID" value="NZ_CP068053.1"/>
</dbReference>
<evidence type="ECO:0000313" key="1">
    <source>
        <dbReference type="EMBL" id="QQT00423.1"/>
    </source>
</evidence>
<name>A0A974NME5_PERPY</name>
<keyword evidence="2" id="KW-1185">Reference proteome</keyword>
<gene>
    <name evidence="1" type="ORF">I6J18_23175</name>
</gene>
<dbReference type="KEGG" id="ppsr:I6J18_23175"/>
<reference evidence="1 2" key="1">
    <citation type="submission" date="2021-01" db="EMBL/GenBank/DDBJ databases">
        <title>FDA dAtabase for Regulatory Grade micrObial Sequences (FDA-ARGOS): Supporting development and validation of Infectious Disease Dx tests.</title>
        <authorList>
            <person name="Nelson B."/>
            <person name="Plummer A."/>
            <person name="Tallon L."/>
            <person name="Sadzewicz L."/>
            <person name="Zhao X."/>
            <person name="Boylan J."/>
            <person name="Ott S."/>
            <person name="Bowen H."/>
            <person name="Vavikolanu K."/>
            <person name="Mehta A."/>
            <person name="Aluvathingal J."/>
            <person name="Nadendla S."/>
            <person name="Myers T."/>
            <person name="Yan Y."/>
            <person name="Sichtig H."/>
        </authorList>
    </citation>
    <scope>NUCLEOTIDE SEQUENCE [LARGE SCALE GENOMIC DNA]</scope>
    <source>
        <strain evidence="1 2">FDAARGOS_1161</strain>
    </source>
</reference>
<dbReference type="Proteomes" id="UP000595254">
    <property type="component" value="Chromosome"/>
</dbReference>
<dbReference type="EMBL" id="CP068053">
    <property type="protein sequence ID" value="QQT00423.1"/>
    <property type="molecule type" value="Genomic_DNA"/>
</dbReference>
<proteinExistence type="predicted"/>
<sequence>MIPSVFNDHSPSLLSYALLGVQDGLHPQMEVYMGQAKMRESMICQVKAVSIHSLVDVVEVCLPNFLQPIDLESFFQLRLWGIE</sequence>
<evidence type="ECO:0000313" key="2">
    <source>
        <dbReference type="Proteomes" id="UP000595254"/>
    </source>
</evidence>
<accession>A0A974NME5</accession>
<dbReference type="AlphaFoldDB" id="A0A974NME5"/>
<protein>
    <submittedName>
        <fullName evidence="1">Uncharacterized protein</fullName>
    </submittedName>
</protein>
<organism evidence="1 2">
    <name type="scientific">Peribacillus psychrosaccharolyticus</name>
    <name type="common">Bacillus psychrosaccharolyticus</name>
    <dbReference type="NCBI Taxonomy" id="1407"/>
    <lineage>
        <taxon>Bacteria</taxon>
        <taxon>Bacillati</taxon>
        <taxon>Bacillota</taxon>
        <taxon>Bacilli</taxon>
        <taxon>Bacillales</taxon>
        <taxon>Bacillaceae</taxon>
        <taxon>Peribacillus</taxon>
    </lineage>
</organism>